<evidence type="ECO:0000256" key="3">
    <source>
        <dbReference type="ARBA" id="ARBA00022771"/>
    </source>
</evidence>
<dbReference type="SMART" id="SM00355">
    <property type="entry name" value="ZnF_C2H2"/>
    <property type="match status" value="3"/>
</dbReference>
<keyword evidence="3 5" id="KW-0863">Zinc-finger</keyword>
<feature type="domain" description="C2H2-type" evidence="7">
    <location>
        <begin position="240"/>
        <end position="267"/>
    </location>
</feature>
<evidence type="ECO:0000313" key="8">
    <source>
        <dbReference type="EMBL" id="CAJ0949762.1"/>
    </source>
</evidence>
<feature type="domain" description="C2H2-type" evidence="7">
    <location>
        <begin position="268"/>
        <end position="295"/>
    </location>
</feature>
<protein>
    <recommendedName>
        <fullName evidence="7">C2H2-type domain-containing protein</fullName>
    </recommendedName>
</protein>
<evidence type="ECO:0000256" key="5">
    <source>
        <dbReference type="PROSITE-ProRule" id="PRU00042"/>
    </source>
</evidence>
<accession>A0ABN9LVH4</accession>
<dbReference type="SUPFAM" id="SSF57667">
    <property type="entry name" value="beta-beta-alpha zinc fingers"/>
    <property type="match status" value="2"/>
</dbReference>
<dbReference type="Gene3D" id="3.30.160.60">
    <property type="entry name" value="Classic Zinc Finger"/>
    <property type="match status" value="3"/>
</dbReference>
<name>A0ABN9LVH4_9NEOB</name>
<dbReference type="EMBL" id="CAUEEQ010030585">
    <property type="protein sequence ID" value="CAJ0949762.1"/>
    <property type="molecule type" value="Genomic_DNA"/>
</dbReference>
<reference evidence="8" key="1">
    <citation type="submission" date="2023-07" db="EMBL/GenBank/DDBJ databases">
        <authorList>
            <person name="Stuckert A."/>
        </authorList>
    </citation>
    <scope>NUCLEOTIDE SEQUENCE</scope>
</reference>
<comment type="caution">
    <text evidence="8">The sequence shown here is derived from an EMBL/GenBank/DDBJ whole genome shotgun (WGS) entry which is preliminary data.</text>
</comment>
<sequence length="333" mass="38017">MEEGDREKTRMILNLTLEIIYLLTGEDYTVVKKISAEGVTSKGWSKTQTPIMEPPPHPLIPGRYSDQKILDLANKIIQLLTGEVNKSDQYKDVLMEDHQQLPSVDGSSNRTTPERCPSPPYSPDCPEENHIAPQDNQAEDLIHIKVEVIEEEEETYLIDNFHCKEEDIPENINSDTQTSWSTPKERKKMQNQNIQDSSRVEPEIQRLPSDLSSGASNREQWDHDNSHGLPNKTKTGKKIHPCAECGKCFHNSANLSRHLRIHTGLKPFSCSECGKCFTHKSMLDAHQRIHTGEKPFMCSECGRSFTQKSHLIKHQVQMVEHLDLDKEEELNES</sequence>
<feature type="domain" description="C2H2-type" evidence="7">
    <location>
        <begin position="296"/>
        <end position="326"/>
    </location>
</feature>
<gene>
    <name evidence="8" type="ORF">RIMI_LOCUS12733036</name>
</gene>
<dbReference type="PROSITE" id="PS00028">
    <property type="entry name" value="ZINC_FINGER_C2H2_1"/>
    <property type="match status" value="2"/>
</dbReference>
<proteinExistence type="predicted"/>
<keyword evidence="2" id="KW-0677">Repeat</keyword>
<dbReference type="InterPro" id="IPR036236">
    <property type="entry name" value="Znf_C2H2_sf"/>
</dbReference>
<evidence type="ECO:0000313" key="9">
    <source>
        <dbReference type="Proteomes" id="UP001176940"/>
    </source>
</evidence>
<evidence type="ECO:0000256" key="4">
    <source>
        <dbReference type="ARBA" id="ARBA00022833"/>
    </source>
</evidence>
<dbReference type="PANTHER" id="PTHR23235:SF120">
    <property type="entry name" value="KRUPPEL-LIKE FACTOR 15"/>
    <property type="match status" value="1"/>
</dbReference>
<evidence type="ECO:0000256" key="2">
    <source>
        <dbReference type="ARBA" id="ARBA00022737"/>
    </source>
</evidence>
<keyword evidence="1" id="KW-0479">Metal-binding</keyword>
<dbReference type="PANTHER" id="PTHR23235">
    <property type="entry name" value="KRUEPPEL-LIKE TRANSCRIPTION FACTOR"/>
    <property type="match status" value="1"/>
</dbReference>
<evidence type="ECO:0000256" key="1">
    <source>
        <dbReference type="ARBA" id="ARBA00022723"/>
    </source>
</evidence>
<feature type="compositionally biased region" description="Polar residues" evidence="6">
    <location>
        <begin position="171"/>
        <end position="182"/>
    </location>
</feature>
<dbReference type="Proteomes" id="UP001176940">
    <property type="component" value="Unassembled WGS sequence"/>
</dbReference>
<feature type="compositionally biased region" description="Polar residues" evidence="6">
    <location>
        <begin position="101"/>
        <end position="111"/>
    </location>
</feature>
<evidence type="ECO:0000259" key="7">
    <source>
        <dbReference type="PROSITE" id="PS50157"/>
    </source>
</evidence>
<dbReference type="PROSITE" id="PS50157">
    <property type="entry name" value="ZINC_FINGER_C2H2_2"/>
    <property type="match status" value="3"/>
</dbReference>
<keyword evidence="9" id="KW-1185">Reference proteome</keyword>
<feature type="region of interest" description="Disordered" evidence="6">
    <location>
        <begin position="101"/>
        <end position="137"/>
    </location>
</feature>
<dbReference type="InterPro" id="IPR013087">
    <property type="entry name" value="Znf_C2H2_type"/>
</dbReference>
<evidence type="ECO:0000256" key="6">
    <source>
        <dbReference type="SAM" id="MobiDB-lite"/>
    </source>
</evidence>
<organism evidence="8 9">
    <name type="scientific">Ranitomeya imitator</name>
    <name type="common">mimic poison frog</name>
    <dbReference type="NCBI Taxonomy" id="111125"/>
    <lineage>
        <taxon>Eukaryota</taxon>
        <taxon>Metazoa</taxon>
        <taxon>Chordata</taxon>
        <taxon>Craniata</taxon>
        <taxon>Vertebrata</taxon>
        <taxon>Euteleostomi</taxon>
        <taxon>Amphibia</taxon>
        <taxon>Batrachia</taxon>
        <taxon>Anura</taxon>
        <taxon>Neobatrachia</taxon>
        <taxon>Hyloidea</taxon>
        <taxon>Dendrobatidae</taxon>
        <taxon>Dendrobatinae</taxon>
        <taxon>Ranitomeya</taxon>
    </lineage>
</organism>
<feature type="region of interest" description="Disordered" evidence="6">
    <location>
        <begin position="168"/>
        <end position="235"/>
    </location>
</feature>
<keyword evidence="4" id="KW-0862">Zinc</keyword>
<dbReference type="Pfam" id="PF00096">
    <property type="entry name" value="zf-C2H2"/>
    <property type="match status" value="3"/>
</dbReference>